<dbReference type="RefSeq" id="WP_086030731.1">
    <property type="nucleotide sequence ID" value="NZ_LAPZ01000007.1"/>
</dbReference>
<dbReference type="STRING" id="1635173.WH52_09550"/>
<reference evidence="3 4" key="1">
    <citation type="submission" date="2015-03" db="EMBL/GenBank/DDBJ databases">
        <title>Genome sequence of Tenacibaculum sp. S2-2, isolated from intestinal microbiota of sea cucumber, Apostichopus japonicas.</title>
        <authorList>
            <person name="Shao Z."/>
            <person name="Wang L."/>
            <person name="Li X."/>
        </authorList>
    </citation>
    <scope>NUCLEOTIDE SEQUENCE [LARGE SCALE GENOMIC DNA]</scope>
    <source>
        <strain evidence="3 4">S2-2</strain>
    </source>
</reference>
<dbReference type="Pfam" id="PF10728">
    <property type="entry name" value="DUF2520"/>
    <property type="match status" value="1"/>
</dbReference>
<evidence type="ECO:0000259" key="2">
    <source>
        <dbReference type="Pfam" id="PF10728"/>
    </source>
</evidence>
<dbReference type="PANTHER" id="PTHR40459:SF1">
    <property type="entry name" value="CONSERVED HYPOTHETICAL ALANINE AND LEUCINE RICH PROTEIN"/>
    <property type="match status" value="1"/>
</dbReference>
<dbReference type="InParanoid" id="A0A1Y2PB55"/>
<feature type="domain" description="DUF2520" evidence="2">
    <location>
        <begin position="122"/>
        <end position="244"/>
    </location>
</feature>
<dbReference type="SUPFAM" id="SSF51735">
    <property type="entry name" value="NAD(P)-binding Rossmann-fold domains"/>
    <property type="match status" value="1"/>
</dbReference>
<feature type="domain" description="Pyrroline-5-carboxylate reductase catalytic N-terminal" evidence="1">
    <location>
        <begin position="4"/>
        <end position="85"/>
    </location>
</feature>
<sequence length="251" mass="28166">MISVVIIGYGNVAHHLVKAFHKAKNVHLKQVYARSIETIEHLKPITSVTNSLELLAEADVYIISVTDDAITKVSSQIIGKNSLVVHTSGSVGMNQLKNSGRKGVFYPLQSFSKAKEVDFATIPFCLEAENDKDFQLLEALAKAIGEKVYHITSLQRKQLHVAAVFVNNFVNHMYKIGYDICNQHNVPFEVLHPLIEETSRKIQHISPDKAQTGPAKRNDVLTIENHLKMLNEEQKNIYKILTNSIKNGEKL</sequence>
<dbReference type="Proteomes" id="UP000194221">
    <property type="component" value="Unassembled WGS sequence"/>
</dbReference>
<organism evidence="3 4">
    <name type="scientific">Tenacibaculum holothuriorum</name>
    <dbReference type="NCBI Taxonomy" id="1635173"/>
    <lineage>
        <taxon>Bacteria</taxon>
        <taxon>Pseudomonadati</taxon>
        <taxon>Bacteroidota</taxon>
        <taxon>Flavobacteriia</taxon>
        <taxon>Flavobacteriales</taxon>
        <taxon>Flavobacteriaceae</taxon>
        <taxon>Tenacibaculum</taxon>
    </lineage>
</organism>
<gene>
    <name evidence="3" type="ORF">WH52_09550</name>
</gene>
<dbReference type="Pfam" id="PF03807">
    <property type="entry name" value="F420_oxidored"/>
    <property type="match status" value="1"/>
</dbReference>
<dbReference type="Gene3D" id="3.40.50.720">
    <property type="entry name" value="NAD(P)-binding Rossmann-like Domain"/>
    <property type="match status" value="1"/>
</dbReference>
<evidence type="ECO:0000313" key="4">
    <source>
        <dbReference type="Proteomes" id="UP000194221"/>
    </source>
</evidence>
<accession>A0A1Y2PB55</accession>
<evidence type="ECO:0008006" key="5">
    <source>
        <dbReference type="Google" id="ProtNLM"/>
    </source>
</evidence>
<proteinExistence type="predicted"/>
<name>A0A1Y2PB55_9FLAO</name>
<evidence type="ECO:0000259" key="1">
    <source>
        <dbReference type="Pfam" id="PF03807"/>
    </source>
</evidence>
<dbReference type="SUPFAM" id="SSF48179">
    <property type="entry name" value="6-phosphogluconate dehydrogenase C-terminal domain-like"/>
    <property type="match status" value="1"/>
</dbReference>
<evidence type="ECO:0000313" key="3">
    <source>
        <dbReference type="EMBL" id="OSY87672.1"/>
    </source>
</evidence>
<dbReference type="Gene3D" id="1.10.1040.20">
    <property type="entry name" value="ProC-like, C-terminal domain"/>
    <property type="match status" value="1"/>
</dbReference>
<dbReference type="InterPro" id="IPR037108">
    <property type="entry name" value="TM1727-like_C_sf"/>
</dbReference>
<dbReference type="OrthoDB" id="9810755at2"/>
<dbReference type="EMBL" id="LAPZ01000007">
    <property type="protein sequence ID" value="OSY87672.1"/>
    <property type="molecule type" value="Genomic_DNA"/>
</dbReference>
<dbReference type="PANTHER" id="PTHR40459">
    <property type="entry name" value="CONSERVED HYPOTHETICAL ALANINE AND LEUCINE RICH PROTEIN"/>
    <property type="match status" value="1"/>
</dbReference>
<dbReference type="InterPro" id="IPR028939">
    <property type="entry name" value="P5C_Rdtase_cat_N"/>
</dbReference>
<dbReference type="AlphaFoldDB" id="A0A1Y2PB55"/>
<comment type="caution">
    <text evidence="3">The sequence shown here is derived from an EMBL/GenBank/DDBJ whole genome shotgun (WGS) entry which is preliminary data.</text>
</comment>
<dbReference type="InterPro" id="IPR008927">
    <property type="entry name" value="6-PGluconate_DH-like_C_sf"/>
</dbReference>
<dbReference type="InterPro" id="IPR036291">
    <property type="entry name" value="NAD(P)-bd_dom_sf"/>
</dbReference>
<keyword evidence="4" id="KW-1185">Reference proteome</keyword>
<dbReference type="InterPro" id="IPR018931">
    <property type="entry name" value="DUF2520"/>
</dbReference>
<protein>
    <recommendedName>
        <fullName evidence="5">DUF2520 domain-containing protein</fullName>
    </recommendedName>
</protein>